<evidence type="ECO:0000313" key="1">
    <source>
        <dbReference type="EMBL" id="CAF4000309.1"/>
    </source>
</evidence>
<dbReference type="AlphaFoldDB" id="A0A819QEI7"/>
<evidence type="ECO:0000313" key="2">
    <source>
        <dbReference type="EMBL" id="CAF4028223.1"/>
    </source>
</evidence>
<protein>
    <submittedName>
        <fullName evidence="2">Uncharacterized protein</fullName>
    </submittedName>
</protein>
<dbReference type="Proteomes" id="UP000663874">
    <property type="component" value="Unassembled WGS sequence"/>
</dbReference>
<proteinExistence type="predicted"/>
<reference evidence="2" key="1">
    <citation type="submission" date="2021-02" db="EMBL/GenBank/DDBJ databases">
        <authorList>
            <person name="Nowell W R."/>
        </authorList>
    </citation>
    <scope>NUCLEOTIDE SEQUENCE</scope>
</reference>
<evidence type="ECO:0000313" key="3">
    <source>
        <dbReference type="Proteomes" id="UP000663874"/>
    </source>
</evidence>
<comment type="caution">
    <text evidence="2">The sequence shown here is derived from an EMBL/GenBank/DDBJ whole genome shotgun (WGS) entry which is preliminary data.</text>
</comment>
<name>A0A819QEI7_9BILA</name>
<sequence length="412" mass="48007">MISYSPTMIIQTSSHQLIDEQIKLLNRDPTYVPPCQIYVSSSFISMNDVTQKQYKLLQHHLSILFAKHNTNTSEGMFINKDIKDTFINYFSLPLPLSLYQRVLHEKQLVESIREHLQMNNLILRRTADETNVFYLENQKDFDEKANEFMTKTDAFEVTEIIDDNNLPQTHEYLTKIIKSMNIEKLYIDETEVQLPYLYFFPDVSKKNTLTVKPIIVSQCSATSRIAQFLDRLIRPVVERSTNSTTFMNGADFMRKLNRYVDDEHRLQPKTNFITMKISNYYTMVSNAAMLVVLEDYLNHNLALPVIDGTPIQKIVNLTANETAAKFQQVLQCLRTKYPNVALEVNIGFKCQFLHAHIENLNGTLYSRAYHDPNIQKYTLPYVIGDSTAAHSHWFRSALIRALRYYTSVYDFD</sequence>
<dbReference type="EMBL" id="CAJOBE010007149">
    <property type="protein sequence ID" value="CAF4028223.1"/>
    <property type="molecule type" value="Genomic_DNA"/>
</dbReference>
<dbReference type="EMBL" id="CAJOAX010007091">
    <property type="protein sequence ID" value="CAF4000309.1"/>
    <property type="molecule type" value="Genomic_DNA"/>
</dbReference>
<dbReference type="Proteomes" id="UP000663823">
    <property type="component" value="Unassembled WGS sequence"/>
</dbReference>
<organism evidence="2 3">
    <name type="scientific">Rotaria sordida</name>
    <dbReference type="NCBI Taxonomy" id="392033"/>
    <lineage>
        <taxon>Eukaryota</taxon>
        <taxon>Metazoa</taxon>
        <taxon>Spiralia</taxon>
        <taxon>Gnathifera</taxon>
        <taxon>Rotifera</taxon>
        <taxon>Eurotatoria</taxon>
        <taxon>Bdelloidea</taxon>
        <taxon>Philodinida</taxon>
        <taxon>Philodinidae</taxon>
        <taxon>Rotaria</taxon>
    </lineage>
</organism>
<gene>
    <name evidence="2" type="ORF">FNK824_LOCUS27487</name>
    <name evidence="1" type="ORF">OTI717_LOCUS28973</name>
</gene>
<accession>A0A819QEI7</accession>